<dbReference type="InterPro" id="IPR007080">
    <property type="entry name" value="RNA_pol_Rpb1_1"/>
</dbReference>
<keyword evidence="7" id="KW-0862">Zinc</keyword>
<keyword evidence="3 12" id="KW-0240">DNA-directed RNA polymerase</keyword>
<evidence type="ECO:0000256" key="4">
    <source>
        <dbReference type="ARBA" id="ARBA00022679"/>
    </source>
</evidence>
<feature type="domain" description="RNA polymerase N-terminal" evidence="14">
    <location>
        <begin position="319"/>
        <end position="673"/>
    </location>
</feature>
<dbReference type="Gene3D" id="3.30.70.2850">
    <property type="match status" value="1"/>
</dbReference>
<organism evidence="15 16">
    <name type="scientific">Malassezia cuniculi</name>
    <dbReference type="NCBI Taxonomy" id="948313"/>
    <lineage>
        <taxon>Eukaryota</taxon>
        <taxon>Fungi</taxon>
        <taxon>Dikarya</taxon>
        <taxon>Basidiomycota</taxon>
        <taxon>Ustilaginomycotina</taxon>
        <taxon>Malasseziomycetes</taxon>
        <taxon>Malasseziales</taxon>
        <taxon>Malasseziaceae</taxon>
        <taxon>Malassezia</taxon>
    </lineage>
</organism>
<dbReference type="Gene3D" id="1.10.132.30">
    <property type="match status" value="1"/>
</dbReference>
<keyword evidence="6" id="KW-0479">Metal-binding</keyword>
<keyword evidence="4 12" id="KW-0808">Transferase</keyword>
<dbReference type="GO" id="GO:0003899">
    <property type="term" value="F:DNA-directed RNA polymerase activity"/>
    <property type="evidence" value="ECO:0007669"/>
    <property type="project" value="UniProtKB-EC"/>
</dbReference>
<evidence type="ECO:0000313" key="15">
    <source>
        <dbReference type="EMBL" id="WFD37016.1"/>
    </source>
</evidence>
<dbReference type="InterPro" id="IPR007081">
    <property type="entry name" value="RNA_pol_Rpb1_5"/>
</dbReference>
<dbReference type="InterPro" id="IPR006592">
    <property type="entry name" value="RNA_pol_N"/>
</dbReference>
<evidence type="ECO:0000256" key="9">
    <source>
        <dbReference type="ARBA" id="ARBA00023163"/>
    </source>
</evidence>
<dbReference type="InterPro" id="IPR000722">
    <property type="entry name" value="RNA_pol_asu"/>
</dbReference>
<dbReference type="Gene3D" id="1.10.357.120">
    <property type="match status" value="1"/>
</dbReference>
<sequence>MDITRAIPSRIRAASFSFLTPEEVRAISVRQVVNPVLFDGANAPTDGGLYDPAFGPMRVDDICQTCRMSHYECPGHFGHIDLPAPVFHPLFMNHAYSLLRGMCVFCHHFRLSRVASAKYTAQLRLLEYGLVDAARELASEQLRRAEEGEEGESPDDFCDRIILFADKLIAEAAARGVRPNVGQGSAEYAARKELRTVFLRDIIRRRCDRCGAVNPTLRKDGFVKITERELSARDTAIHEARGLRRPNVLRDDDVQESSSSISLKEARKLSKEVGDATRVVPPGECRAHLRRLFTNEAELCGRLFGRHAMFGGRPRPSADIFFVEAVCVTPTRFRPASVMGDQTFENPQNELLGKILNTALHVRDMNRRVQSFQRKEDMPEEIDAQKQWVADRRRAMDELLGALLQMQVDVNCYMDSSKNPAPGRQGAAVTPGVKQGLEKKEGLFRKHMMGKRVNFAARSVISPDVNIETNEIGVPPVFARRLTYPEPVTTHNYELLREMVINGPDNYPGATAVRHEDGSETLLRGLSVEERTAIAHQLLTPQGQTSRQAQGTFGGVGAEIRTPVANKQVLRHLRTGDILILNRQPTLHKPSMMAHRARVLQGERTIRMHYANCNSYNADFDGDEMNMHFPQSEAARAESYHIAYTDNQYLVPTSGSPLRGLIQDHVVAAVWMTCKNTLYTREEYQQLLYGSLRPETYGHAGRVRTLPPAIWRPEPRWTGKQVISTILLNVKPPHACGLNLQSKARVAGRFWGQEHALEEQVIFRNGDMLTGVLDKSQIGASAYGLVHAVYELYGAESAGQLLSIFSRLFTSWLHQNAFSCRMDDLLLSPAGNAERERLLDEGAQIGRDAAMKNVGLEGQDVNRPETAHNLRLRLEEVLRDDDKLASLDSDMMGASNKLTSSVISTCIPNGLYRRFPENNMQMMTVSGAKGSGVNVSSISCLLGPQALEGRRVPVMVSGKTLPSFKAFETAARAGGFVANRFLTGIAPQEYYFHCMAGREGLIDTAVKTSRSGYLQRCLIKHLEGVSVQYDHTVRNSDGFVLQFQYGEDALDVTKSKYLERFDFVAQNFESYRRRYDPMQLAESVEVELAPEHMKKALKKPHKYPPVLSVYSPSRHFGAMSEAFARRVEEYVEKNPGGLLERKKKHGGELSEIARTLAPPELSAEQFRAMTKVLYHRGLVEPGENVGLLAAQGIGEPSTQMTLNTFHFAGHGAANVTLGIPRLREIVMTAAKQIKTPIMRLPVMEGITEAQMRTFCKDGSRLVLSQIIEDATVVERMMPKTAKNGFQRQKMYTVRLNFYPADEVLEEYNSSTEHVLRGLDATFVPLLEREIARELKRQRRDHVLQAQAIGVGETVAPDVPESAPAAAEADSDDEGDGNVSDADEGNADDAKRRLNAGGVASYEDGEEVDKVAETEDDLVAALHEEDEAEEGQEPAEPAEDGGDNDMASRVNDLDEKYKEESKFVTAFRFDTVAGAWAEFDLQLLNSNEKMLLISVVERVCRASVVHEIPQISRIMIPPPTPGDTTVSMTAEGINFPGLWEFAFGVVDLDRIYTNDIGALLACYGVEAARAGIVGELKGIFDTYGIGVSMRHLYLIADYQTAFGDFTPFSRGGIADSPSPLLKASFEMTMAFLSAASLFQESDDLRTPSSNIVVGRPVPTGTGAATIHMPLTVGA</sequence>
<dbReference type="InterPro" id="IPR007066">
    <property type="entry name" value="RNA_pol_Rpb1_3"/>
</dbReference>
<comment type="function">
    <text evidence="12">DNA-dependent RNA polymerase catalyzes the transcription of DNA into RNA using the four ribonucleoside triphosphates as substrates.</text>
</comment>
<dbReference type="Gene3D" id="2.40.40.20">
    <property type="match status" value="1"/>
</dbReference>
<dbReference type="FunFam" id="1.10.274.100:FF:000006">
    <property type="entry name" value="DNA-directed RNA polymerase subunit"/>
    <property type="match status" value="1"/>
</dbReference>
<feature type="compositionally biased region" description="Acidic residues" evidence="13">
    <location>
        <begin position="1423"/>
        <end position="1442"/>
    </location>
</feature>
<feature type="compositionally biased region" description="Low complexity" evidence="13">
    <location>
        <begin position="1354"/>
        <end position="1367"/>
    </location>
</feature>
<gene>
    <name evidence="15" type="ORF">MCUN1_003908</name>
</gene>
<evidence type="ECO:0000256" key="10">
    <source>
        <dbReference type="ARBA" id="ARBA00023242"/>
    </source>
</evidence>
<dbReference type="InterPro" id="IPR038120">
    <property type="entry name" value="Rpb1_funnel_sf"/>
</dbReference>
<evidence type="ECO:0000256" key="1">
    <source>
        <dbReference type="ARBA" id="ARBA00004123"/>
    </source>
</evidence>
<dbReference type="Gene3D" id="1.10.274.100">
    <property type="entry name" value="RNA polymerase Rpb1, domain 3"/>
    <property type="match status" value="1"/>
</dbReference>
<dbReference type="Pfam" id="PF05000">
    <property type="entry name" value="RNA_pol_Rpb1_4"/>
    <property type="match status" value="1"/>
</dbReference>
<dbReference type="Proteomes" id="UP001219933">
    <property type="component" value="Chromosome 6"/>
</dbReference>
<dbReference type="PANTHER" id="PTHR19376:SF11">
    <property type="entry name" value="DNA-DIRECTED RNA POLYMERASE I SUBUNIT RPA1"/>
    <property type="match status" value="1"/>
</dbReference>
<dbReference type="SUPFAM" id="SSF64484">
    <property type="entry name" value="beta and beta-prime subunits of DNA dependent RNA-polymerase"/>
    <property type="match status" value="1"/>
</dbReference>
<dbReference type="GO" id="GO:0003677">
    <property type="term" value="F:DNA binding"/>
    <property type="evidence" value="ECO:0007669"/>
    <property type="project" value="InterPro"/>
</dbReference>
<evidence type="ECO:0000256" key="11">
    <source>
        <dbReference type="ARBA" id="ARBA00048552"/>
    </source>
</evidence>
<evidence type="ECO:0000256" key="12">
    <source>
        <dbReference type="RuleBase" id="RU004279"/>
    </source>
</evidence>
<feature type="region of interest" description="Disordered" evidence="13">
    <location>
        <begin position="1351"/>
        <end position="1409"/>
    </location>
</feature>
<evidence type="ECO:0000256" key="8">
    <source>
        <dbReference type="ARBA" id="ARBA00022842"/>
    </source>
</evidence>
<dbReference type="Pfam" id="PF00623">
    <property type="entry name" value="RNA_pol_Rpb1_2"/>
    <property type="match status" value="1"/>
</dbReference>
<name>A0AAF0EZE5_9BASI</name>
<evidence type="ECO:0000256" key="7">
    <source>
        <dbReference type="ARBA" id="ARBA00022833"/>
    </source>
</evidence>
<dbReference type="InterPro" id="IPR015699">
    <property type="entry name" value="DNA-dir_RNA_pol1_lsu_N"/>
</dbReference>
<dbReference type="InterPro" id="IPR007083">
    <property type="entry name" value="RNA_pol_Rpb1_4"/>
</dbReference>
<dbReference type="Pfam" id="PF04997">
    <property type="entry name" value="RNA_pol_Rpb1_1"/>
    <property type="match status" value="1"/>
</dbReference>
<dbReference type="EC" id="2.7.7.6" evidence="12"/>
<dbReference type="CDD" id="cd01435">
    <property type="entry name" value="RNAP_I_RPA1_N"/>
    <property type="match status" value="1"/>
</dbReference>
<keyword evidence="10" id="KW-0539">Nucleus</keyword>
<feature type="region of interest" description="Disordered" evidence="13">
    <location>
        <begin position="1423"/>
        <end position="1447"/>
    </location>
</feature>
<dbReference type="Gene3D" id="3.30.1490.180">
    <property type="entry name" value="RNA polymerase ii"/>
    <property type="match status" value="1"/>
</dbReference>
<protein>
    <recommendedName>
        <fullName evidence="12">DNA-directed RNA polymerase subunit</fullName>
        <ecNumber evidence="12">2.7.7.6</ecNumber>
    </recommendedName>
</protein>
<evidence type="ECO:0000256" key="2">
    <source>
        <dbReference type="ARBA" id="ARBA00006460"/>
    </source>
</evidence>
<comment type="similarity">
    <text evidence="2 12">Belongs to the RNA polymerase beta' chain family.</text>
</comment>
<dbReference type="FunFam" id="2.40.40.20:FF:000019">
    <property type="entry name" value="DNA-directed RNA polymerase II subunit RPB1"/>
    <property type="match status" value="1"/>
</dbReference>
<accession>A0AAF0EZE5</accession>
<dbReference type="Gene3D" id="4.10.860.120">
    <property type="entry name" value="RNA polymerase II, clamp domain"/>
    <property type="match status" value="1"/>
</dbReference>
<dbReference type="Pfam" id="PF04983">
    <property type="entry name" value="RNA_pol_Rpb1_3"/>
    <property type="match status" value="1"/>
</dbReference>
<comment type="catalytic activity">
    <reaction evidence="11 12">
        <text>RNA(n) + a ribonucleoside 5'-triphosphate = RNA(n+1) + diphosphate</text>
        <dbReference type="Rhea" id="RHEA:21248"/>
        <dbReference type="Rhea" id="RHEA-COMP:14527"/>
        <dbReference type="Rhea" id="RHEA-COMP:17342"/>
        <dbReference type="ChEBI" id="CHEBI:33019"/>
        <dbReference type="ChEBI" id="CHEBI:61557"/>
        <dbReference type="ChEBI" id="CHEBI:140395"/>
        <dbReference type="EC" id="2.7.7.6"/>
    </reaction>
</comment>
<dbReference type="GO" id="GO:0006351">
    <property type="term" value="P:DNA-templated transcription"/>
    <property type="evidence" value="ECO:0007669"/>
    <property type="project" value="InterPro"/>
</dbReference>
<dbReference type="EMBL" id="CP119882">
    <property type="protein sequence ID" value="WFD37016.1"/>
    <property type="molecule type" value="Genomic_DNA"/>
</dbReference>
<evidence type="ECO:0000256" key="13">
    <source>
        <dbReference type="SAM" id="MobiDB-lite"/>
    </source>
</evidence>
<evidence type="ECO:0000256" key="6">
    <source>
        <dbReference type="ARBA" id="ARBA00022723"/>
    </source>
</evidence>
<dbReference type="InterPro" id="IPR042102">
    <property type="entry name" value="RNA_pol_Rpb1_3_sf"/>
</dbReference>
<reference evidence="15" key="1">
    <citation type="submission" date="2023-03" db="EMBL/GenBank/DDBJ databases">
        <title>Mating type loci evolution in Malassezia.</title>
        <authorList>
            <person name="Coelho M.A."/>
        </authorList>
    </citation>
    <scope>NUCLEOTIDE SEQUENCE</scope>
    <source>
        <strain evidence="15">CBS 11721</strain>
    </source>
</reference>
<feature type="compositionally biased region" description="Acidic residues" evidence="13">
    <location>
        <begin position="1368"/>
        <end position="1386"/>
    </location>
</feature>
<dbReference type="InterPro" id="IPR047107">
    <property type="entry name" value="DNA-dir_RNA_pol1_lsu_C"/>
</dbReference>
<dbReference type="FunFam" id="4.10.860.120:FF:000006">
    <property type="entry name" value="DNA-directed RNA polymerase subunit"/>
    <property type="match status" value="1"/>
</dbReference>
<proteinExistence type="inferred from homology"/>
<dbReference type="Pfam" id="PF04998">
    <property type="entry name" value="RNA_pol_Rpb1_5"/>
    <property type="match status" value="1"/>
</dbReference>
<dbReference type="SMART" id="SM00663">
    <property type="entry name" value="RPOLA_N"/>
    <property type="match status" value="1"/>
</dbReference>
<evidence type="ECO:0000256" key="5">
    <source>
        <dbReference type="ARBA" id="ARBA00022695"/>
    </source>
</evidence>
<dbReference type="GO" id="GO:0005736">
    <property type="term" value="C:RNA polymerase I complex"/>
    <property type="evidence" value="ECO:0007669"/>
    <property type="project" value="TreeGrafter"/>
</dbReference>
<dbReference type="FunFam" id="3.30.1490.180:FF:000003">
    <property type="entry name" value="DNA-directed RNA polymerase subunit"/>
    <property type="match status" value="1"/>
</dbReference>
<keyword evidence="9 12" id="KW-0804">Transcription</keyword>
<dbReference type="Gene3D" id="6.10.250.2940">
    <property type="match status" value="1"/>
</dbReference>
<comment type="subcellular location">
    <subcellularLocation>
        <location evidence="1">Nucleus</location>
    </subcellularLocation>
</comment>
<dbReference type="GO" id="GO:0046872">
    <property type="term" value="F:metal ion binding"/>
    <property type="evidence" value="ECO:0007669"/>
    <property type="project" value="UniProtKB-KW"/>
</dbReference>
<keyword evidence="8" id="KW-0460">Magnesium</keyword>
<evidence type="ECO:0000313" key="16">
    <source>
        <dbReference type="Proteomes" id="UP001219933"/>
    </source>
</evidence>
<evidence type="ECO:0000256" key="3">
    <source>
        <dbReference type="ARBA" id="ARBA00022478"/>
    </source>
</evidence>
<evidence type="ECO:0000259" key="14">
    <source>
        <dbReference type="SMART" id="SM00663"/>
    </source>
</evidence>
<dbReference type="PANTHER" id="PTHR19376">
    <property type="entry name" value="DNA-DIRECTED RNA POLYMERASE"/>
    <property type="match status" value="1"/>
</dbReference>
<dbReference type="InterPro" id="IPR045867">
    <property type="entry name" value="DNA-dir_RpoC_beta_prime"/>
</dbReference>
<dbReference type="InterPro" id="IPR044893">
    <property type="entry name" value="RNA_pol_Rpb1_clamp_domain"/>
</dbReference>
<keyword evidence="5 12" id="KW-0548">Nucleotidyltransferase</keyword>
<dbReference type="Gene3D" id="1.10.150.390">
    <property type="match status" value="1"/>
</dbReference>
<dbReference type="CDD" id="cd02735">
    <property type="entry name" value="RNAP_I_Rpa1_C"/>
    <property type="match status" value="1"/>
</dbReference>
<keyword evidence="16" id="KW-1185">Reference proteome</keyword>